<dbReference type="SUPFAM" id="SSF57884">
    <property type="entry name" value="Ada DNA repair protein, N-terminal domain (N-Ada 10)"/>
    <property type="match status" value="1"/>
</dbReference>
<evidence type="ECO:0000256" key="1">
    <source>
        <dbReference type="SAM" id="SignalP"/>
    </source>
</evidence>
<dbReference type="Proteomes" id="UP000183047">
    <property type="component" value="Unassembled WGS sequence"/>
</dbReference>
<organism evidence="2 3">
    <name type="scientific">Butyrivibrio hungatei</name>
    <dbReference type="NCBI Taxonomy" id="185008"/>
    <lineage>
        <taxon>Bacteria</taxon>
        <taxon>Bacillati</taxon>
        <taxon>Bacillota</taxon>
        <taxon>Clostridia</taxon>
        <taxon>Lachnospirales</taxon>
        <taxon>Lachnospiraceae</taxon>
        <taxon>Butyrivibrio</taxon>
    </lineage>
</organism>
<dbReference type="AlphaFoldDB" id="A0A1G5GCR6"/>
<feature type="chain" id="PRO_5038557240" evidence="1">
    <location>
        <begin position="18"/>
        <end position="153"/>
    </location>
</feature>
<feature type="signal peptide" evidence="1">
    <location>
        <begin position="1"/>
        <end position="17"/>
    </location>
</feature>
<evidence type="ECO:0000313" key="3">
    <source>
        <dbReference type="Proteomes" id="UP000183047"/>
    </source>
</evidence>
<protein>
    <submittedName>
        <fullName evidence="2">Uncharacterized protein</fullName>
    </submittedName>
</protein>
<proteinExistence type="predicted"/>
<gene>
    <name evidence="2" type="ORF">SAMN02910451_02813</name>
</gene>
<reference evidence="3" key="1">
    <citation type="submission" date="2016-10" db="EMBL/GenBank/DDBJ databases">
        <authorList>
            <person name="Varghese N."/>
            <person name="Submissions S."/>
        </authorList>
    </citation>
    <scope>NUCLEOTIDE SEQUENCE [LARGE SCALE GENOMIC DNA]</scope>
    <source>
        <strain evidence="3">XBD2006</strain>
    </source>
</reference>
<keyword evidence="1" id="KW-0732">Signal</keyword>
<sequence length="153" mass="17020">MSVKRTFALFAAFIVMAVTVTTESIGIVAAGASSDTTVYVTKTGDCYHSKDCNSLRKSCVSITLQEAIDDGYKPCKRCYPVALDTVPLTSEAEEEIEALKTYKGNTKEFNAYTYYINNVDLQIEIGPDGDALLEHFIEQGLEQERIAKEEKRR</sequence>
<dbReference type="InterPro" id="IPR035451">
    <property type="entry name" value="Ada-like_dom_sf"/>
</dbReference>
<dbReference type="RefSeq" id="WP_074463220.1">
    <property type="nucleotide sequence ID" value="NZ_FMUR01000020.1"/>
</dbReference>
<evidence type="ECO:0000313" key="2">
    <source>
        <dbReference type="EMBL" id="SCY49386.1"/>
    </source>
</evidence>
<dbReference type="EMBL" id="FMUR01000020">
    <property type="protein sequence ID" value="SCY49386.1"/>
    <property type="molecule type" value="Genomic_DNA"/>
</dbReference>
<keyword evidence="3" id="KW-1185">Reference proteome</keyword>
<name>A0A1G5GCR6_9FIRM</name>
<accession>A0A1G5GCR6</accession>
<dbReference type="Gene3D" id="3.40.10.10">
    <property type="entry name" value="DNA Methylphosphotriester Repair Domain"/>
    <property type="match status" value="1"/>
</dbReference>